<dbReference type="SUPFAM" id="SSF53167">
    <property type="entry name" value="Purine and uridine phosphorylases"/>
    <property type="match status" value="1"/>
</dbReference>
<comment type="similarity">
    <text evidence="1">Belongs to the PNP/UDP phosphorylase family. Futalosine hydrolase subfamily.</text>
</comment>
<comment type="catalytic activity">
    <reaction evidence="1">
        <text>futalosine + H2O = dehypoxanthine futalosine + hypoxanthine</text>
        <dbReference type="Rhea" id="RHEA:25904"/>
        <dbReference type="ChEBI" id="CHEBI:15377"/>
        <dbReference type="ChEBI" id="CHEBI:17368"/>
        <dbReference type="ChEBI" id="CHEBI:58863"/>
        <dbReference type="ChEBI" id="CHEBI:58864"/>
        <dbReference type="EC" id="3.2.2.26"/>
    </reaction>
</comment>
<comment type="function">
    <text evidence="1">Catalyzes the hydrolysis of futalosine (FL) to dehypoxanthine futalosine (DHFL) and hypoxanthine, a step in the biosynthesis of menaquinone (MK, vitamin K2).</text>
</comment>
<dbReference type="Pfam" id="PF01048">
    <property type="entry name" value="PNP_UDP_1"/>
    <property type="match status" value="1"/>
</dbReference>
<accession>A0ABY7JTQ1</accession>
<evidence type="ECO:0000256" key="1">
    <source>
        <dbReference type="HAMAP-Rule" id="MF_00991"/>
    </source>
</evidence>
<dbReference type="HAMAP" id="MF_00991">
    <property type="entry name" value="MqnB"/>
    <property type="match status" value="1"/>
</dbReference>
<evidence type="ECO:0000313" key="4">
    <source>
        <dbReference type="EMBL" id="WAX55713.1"/>
    </source>
</evidence>
<evidence type="ECO:0000259" key="3">
    <source>
        <dbReference type="Pfam" id="PF01048"/>
    </source>
</evidence>
<dbReference type="NCBIfam" id="TIGR03664">
    <property type="entry name" value="fut_nucase"/>
    <property type="match status" value="1"/>
</dbReference>
<keyword evidence="1" id="KW-0474">Menaquinone biosynthesis</keyword>
<dbReference type="RefSeq" id="WP_269442236.1">
    <property type="nucleotide sequence ID" value="NZ_CP097463.1"/>
</dbReference>
<dbReference type="InterPro" id="IPR019963">
    <property type="entry name" value="FL_hydrolase_MqnB"/>
</dbReference>
<protein>
    <recommendedName>
        <fullName evidence="1 2">Futalosine hydrolase</fullName>
        <shortName evidence="1">FL hydrolase</shortName>
        <ecNumber evidence="1 2">3.2.2.26</ecNumber>
    </recommendedName>
    <alternativeName>
        <fullName evidence="1">Futalosine nucleosidase</fullName>
    </alternativeName>
    <alternativeName>
        <fullName evidence="1">Menaquinone biosynthetic enzyme MqnB</fullName>
    </alternativeName>
</protein>
<reference evidence="4" key="1">
    <citation type="submission" date="2022-05" db="EMBL/GenBank/DDBJ databases">
        <title>Jatrophihabitans sp. SB3-54 whole genome sequence.</title>
        <authorList>
            <person name="Suh M.K."/>
            <person name="Eom M.K."/>
            <person name="Kim J.S."/>
            <person name="Kim H.S."/>
            <person name="Do H.E."/>
            <person name="Shin Y.K."/>
            <person name="Lee J.-S."/>
        </authorList>
    </citation>
    <scope>NUCLEOTIDE SEQUENCE</scope>
    <source>
        <strain evidence="4">SB3-54</strain>
    </source>
</reference>
<keyword evidence="5" id="KW-1185">Reference proteome</keyword>
<dbReference type="GO" id="GO:0016798">
    <property type="term" value="F:hydrolase activity, acting on glycosyl bonds"/>
    <property type="evidence" value="ECO:0007669"/>
    <property type="project" value="UniProtKB-KW"/>
</dbReference>
<sequence length="206" mass="20012">MTRLLVVTAVDAECAAIRAASPEVAVIVGGVGPAAAAAAASAALAAGTHDLVLSAGIGGGFGPVGIGEIAVASRIVFADLGVQTADGYVPASVAGFGVDSYDVDPKLAVELVDRTGGHLGSVLTVATVTGTADTAARLVERFPDAVAEGMEGAGVAAAAVLHGVRYAELRAISNPVGPRDRSAWRIPEALGALGVAVAAVAAGLVP</sequence>
<feature type="domain" description="Nucleoside phosphorylase" evidence="3">
    <location>
        <begin position="22"/>
        <end position="181"/>
    </location>
</feature>
<keyword evidence="1 4" id="KW-0378">Hydrolase</keyword>
<dbReference type="EC" id="3.2.2.26" evidence="1 2"/>
<dbReference type="InterPro" id="IPR035994">
    <property type="entry name" value="Nucleoside_phosphorylase_sf"/>
</dbReference>
<name>A0ABY7JTQ1_9ACTN</name>
<proteinExistence type="inferred from homology"/>
<dbReference type="EMBL" id="CP097463">
    <property type="protein sequence ID" value="WAX55713.1"/>
    <property type="molecule type" value="Genomic_DNA"/>
</dbReference>
<evidence type="ECO:0000313" key="5">
    <source>
        <dbReference type="Proteomes" id="UP001164693"/>
    </source>
</evidence>
<organism evidence="4 5">
    <name type="scientific">Jatrophihabitans cynanchi</name>
    <dbReference type="NCBI Taxonomy" id="2944128"/>
    <lineage>
        <taxon>Bacteria</taxon>
        <taxon>Bacillati</taxon>
        <taxon>Actinomycetota</taxon>
        <taxon>Actinomycetes</taxon>
        <taxon>Jatrophihabitantales</taxon>
        <taxon>Jatrophihabitantaceae</taxon>
        <taxon>Jatrophihabitans</taxon>
    </lineage>
</organism>
<dbReference type="Proteomes" id="UP001164693">
    <property type="component" value="Chromosome"/>
</dbReference>
<gene>
    <name evidence="1 4" type="primary">mqnB</name>
    <name evidence="4" type="ORF">M6B22_14350</name>
</gene>
<evidence type="ECO:0000256" key="2">
    <source>
        <dbReference type="NCBIfam" id="TIGR03664"/>
    </source>
</evidence>
<dbReference type="PANTHER" id="PTHR46832">
    <property type="entry name" value="5'-METHYLTHIOADENOSINE/S-ADENOSYLHOMOCYSTEINE NUCLEOSIDASE"/>
    <property type="match status" value="1"/>
</dbReference>
<keyword evidence="4" id="KW-0326">Glycosidase</keyword>
<dbReference type="Gene3D" id="3.40.50.1580">
    <property type="entry name" value="Nucleoside phosphorylase domain"/>
    <property type="match status" value="1"/>
</dbReference>
<dbReference type="InterPro" id="IPR000845">
    <property type="entry name" value="Nucleoside_phosphorylase_d"/>
</dbReference>
<dbReference type="PANTHER" id="PTHR46832:SF2">
    <property type="entry name" value="FUTALOSINE HYDROLASE"/>
    <property type="match status" value="1"/>
</dbReference>
<comment type="pathway">
    <text evidence="1">Quinol/quinone metabolism; menaquinone biosynthesis.</text>
</comment>